<dbReference type="Proteomes" id="UP001189429">
    <property type="component" value="Unassembled WGS sequence"/>
</dbReference>
<dbReference type="EMBL" id="CAUYUJ010014237">
    <property type="protein sequence ID" value="CAK0838634.1"/>
    <property type="molecule type" value="Genomic_DNA"/>
</dbReference>
<comment type="caution">
    <text evidence="2">The sequence shown here is derived from an EMBL/GenBank/DDBJ whole genome shotgun (WGS) entry which is preliminary data.</text>
</comment>
<sequence>MPADVPAVGSAGPGRASAPSVCAWAAEPLCTAQAVQACGAAESAKDAYARDKTRMKDYYRAWDSFDVDKMEEELDAEEREEAEARRVHFEGLKEEQDEANRGSAIRVDGLPDGVPEAHRKYLADCEKEKGNEAFYSKDRGHVI</sequence>
<organism evidence="2 3">
    <name type="scientific">Prorocentrum cordatum</name>
    <dbReference type="NCBI Taxonomy" id="2364126"/>
    <lineage>
        <taxon>Eukaryota</taxon>
        <taxon>Sar</taxon>
        <taxon>Alveolata</taxon>
        <taxon>Dinophyceae</taxon>
        <taxon>Prorocentrales</taxon>
        <taxon>Prorocentraceae</taxon>
        <taxon>Prorocentrum</taxon>
    </lineage>
</organism>
<reference evidence="2" key="1">
    <citation type="submission" date="2023-10" db="EMBL/GenBank/DDBJ databases">
        <authorList>
            <person name="Chen Y."/>
            <person name="Shah S."/>
            <person name="Dougan E. K."/>
            <person name="Thang M."/>
            <person name="Chan C."/>
        </authorList>
    </citation>
    <scope>NUCLEOTIDE SEQUENCE [LARGE SCALE GENOMIC DNA]</scope>
</reference>
<proteinExistence type="predicted"/>
<protein>
    <recommendedName>
        <fullName evidence="4">Pre-mRNA-splicing factor SLU7</fullName>
    </recommendedName>
</protein>
<evidence type="ECO:0008006" key="4">
    <source>
        <dbReference type="Google" id="ProtNLM"/>
    </source>
</evidence>
<gene>
    <name evidence="2" type="ORF">PCOR1329_LOCUS34537</name>
</gene>
<evidence type="ECO:0000256" key="1">
    <source>
        <dbReference type="SAM" id="MobiDB-lite"/>
    </source>
</evidence>
<evidence type="ECO:0000313" key="3">
    <source>
        <dbReference type="Proteomes" id="UP001189429"/>
    </source>
</evidence>
<keyword evidence="3" id="KW-1185">Reference proteome</keyword>
<accession>A0ABN9T135</accession>
<name>A0ABN9T135_9DINO</name>
<feature type="region of interest" description="Disordered" evidence="1">
    <location>
        <begin position="89"/>
        <end position="112"/>
    </location>
</feature>
<feature type="compositionally biased region" description="Basic and acidic residues" evidence="1">
    <location>
        <begin position="89"/>
        <end position="100"/>
    </location>
</feature>
<evidence type="ECO:0000313" key="2">
    <source>
        <dbReference type="EMBL" id="CAK0838634.1"/>
    </source>
</evidence>